<dbReference type="OrthoDB" id="5988660at2759"/>
<dbReference type="AlphaFoldDB" id="A0A6S7J3N6"/>
<evidence type="ECO:0000313" key="2">
    <source>
        <dbReference type="Proteomes" id="UP001152795"/>
    </source>
</evidence>
<dbReference type="PANTHER" id="PTHR31424">
    <property type="entry name" value="PROTEIN CBG23806"/>
    <property type="match status" value="1"/>
</dbReference>
<dbReference type="PANTHER" id="PTHR31424:SF3">
    <property type="entry name" value="RING-TYPE DOMAIN-CONTAINING PROTEIN"/>
    <property type="match status" value="1"/>
</dbReference>
<organism evidence="1 2">
    <name type="scientific">Paramuricea clavata</name>
    <name type="common">Red gorgonian</name>
    <name type="synonym">Violescent sea-whip</name>
    <dbReference type="NCBI Taxonomy" id="317549"/>
    <lineage>
        <taxon>Eukaryota</taxon>
        <taxon>Metazoa</taxon>
        <taxon>Cnidaria</taxon>
        <taxon>Anthozoa</taxon>
        <taxon>Octocorallia</taxon>
        <taxon>Malacalcyonacea</taxon>
        <taxon>Plexauridae</taxon>
        <taxon>Paramuricea</taxon>
    </lineage>
</organism>
<dbReference type="EMBL" id="CACRXK020013130">
    <property type="protein sequence ID" value="CAB4024604.1"/>
    <property type="molecule type" value="Genomic_DNA"/>
</dbReference>
<evidence type="ECO:0000313" key="1">
    <source>
        <dbReference type="EMBL" id="CAB4024604.1"/>
    </source>
</evidence>
<reference evidence="1" key="1">
    <citation type="submission" date="2020-04" db="EMBL/GenBank/DDBJ databases">
        <authorList>
            <person name="Alioto T."/>
            <person name="Alioto T."/>
            <person name="Gomez Garrido J."/>
        </authorList>
    </citation>
    <scope>NUCLEOTIDE SEQUENCE</scope>
    <source>
        <strain evidence="1">A484AB</strain>
    </source>
</reference>
<accession>A0A6S7J3N6</accession>
<sequence length="379" mass="43473">MSDDFRHCIRQFKWKVQLGHPDLSYAGKRRENKPIFALEIPYPLLKEWDRLLYSGGLDGKTVDSQIALDYIALLELSIPGSIFVFTDDQEIRSQINDNLWKISASVAQLYKKTKGRKRKELDSRVRKFHVFSGQTKSQEEYQKEINQLKSESEEWRTDIEKVAQIQCQYKGKHLSSSQNKGRILKTFISRAESALWFSKHFGLDVESILVKESDTGKKHTVILEAGTKETQDPTANSEPGEKNNRYNMTEQQKTQIEEILFVLDKFCVGDAFYHEFTMITNGLPKSYLIQQCRNDLNKLCRIDPLPGKLPGSKVHSLRDVIKDHILDYIKENPTFDPAKENIQIKISGDGATMTRNASFILLSFSILQTGQEVMSAEGN</sequence>
<gene>
    <name evidence="1" type="ORF">PACLA_8A066329</name>
</gene>
<protein>
    <submittedName>
        <fullName evidence="1">Uncharacterized protein</fullName>
    </submittedName>
</protein>
<dbReference type="Proteomes" id="UP001152795">
    <property type="component" value="Unassembled WGS sequence"/>
</dbReference>
<keyword evidence="2" id="KW-1185">Reference proteome</keyword>
<name>A0A6S7J3N6_PARCT</name>
<comment type="caution">
    <text evidence="1">The sequence shown here is derived from an EMBL/GenBank/DDBJ whole genome shotgun (WGS) entry which is preliminary data.</text>
</comment>
<proteinExistence type="predicted"/>